<evidence type="ECO:0000313" key="3">
    <source>
        <dbReference type="Proteomes" id="UP000288805"/>
    </source>
</evidence>
<feature type="transmembrane region" description="Helical" evidence="1">
    <location>
        <begin position="47"/>
        <end position="72"/>
    </location>
</feature>
<accession>A0A438HVA6</accession>
<protein>
    <submittedName>
        <fullName evidence="2">Uncharacterized protein</fullName>
    </submittedName>
</protein>
<proteinExistence type="predicted"/>
<reference evidence="2 3" key="1">
    <citation type="journal article" date="2018" name="PLoS Genet.">
        <title>Population sequencing reveals clonal diversity and ancestral inbreeding in the grapevine cultivar Chardonnay.</title>
        <authorList>
            <person name="Roach M.J."/>
            <person name="Johnson D.L."/>
            <person name="Bohlmann J."/>
            <person name="van Vuuren H.J."/>
            <person name="Jones S.J."/>
            <person name="Pretorius I.S."/>
            <person name="Schmidt S.A."/>
            <person name="Borneman A.R."/>
        </authorList>
    </citation>
    <scope>NUCLEOTIDE SEQUENCE [LARGE SCALE GENOMIC DNA]</scope>
    <source>
        <strain evidence="3">cv. Chardonnay</strain>
        <tissue evidence="2">Leaf</tissue>
    </source>
</reference>
<dbReference type="Proteomes" id="UP000288805">
    <property type="component" value="Unassembled WGS sequence"/>
</dbReference>
<keyword evidence="1" id="KW-0472">Membrane</keyword>
<name>A0A438HVA6_VITVI</name>
<keyword evidence="1" id="KW-0812">Transmembrane</keyword>
<dbReference type="AlphaFoldDB" id="A0A438HVA6"/>
<organism evidence="2 3">
    <name type="scientific">Vitis vinifera</name>
    <name type="common">Grape</name>
    <dbReference type="NCBI Taxonomy" id="29760"/>
    <lineage>
        <taxon>Eukaryota</taxon>
        <taxon>Viridiplantae</taxon>
        <taxon>Streptophyta</taxon>
        <taxon>Embryophyta</taxon>
        <taxon>Tracheophyta</taxon>
        <taxon>Spermatophyta</taxon>
        <taxon>Magnoliopsida</taxon>
        <taxon>eudicotyledons</taxon>
        <taxon>Gunneridae</taxon>
        <taxon>Pentapetalae</taxon>
        <taxon>rosids</taxon>
        <taxon>Vitales</taxon>
        <taxon>Vitaceae</taxon>
        <taxon>Viteae</taxon>
        <taxon>Vitis</taxon>
    </lineage>
</organism>
<dbReference type="EMBL" id="QGNW01000174">
    <property type="protein sequence ID" value="RVW88387.1"/>
    <property type="molecule type" value="Genomic_DNA"/>
</dbReference>
<evidence type="ECO:0000256" key="1">
    <source>
        <dbReference type="SAM" id="Phobius"/>
    </source>
</evidence>
<keyword evidence="1" id="KW-1133">Transmembrane helix</keyword>
<comment type="caution">
    <text evidence="2">The sequence shown here is derived from an EMBL/GenBank/DDBJ whole genome shotgun (WGS) entry which is preliminary data.</text>
</comment>
<gene>
    <name evidence="2" type="ORF">CK203_040955</name>
</gene>
<sequence length="75" mass="8314">MSSYNNERNSVLWFNNVAVIHLVFCTAILSFCVGFAPKKDWIHPNFFCFPLLAIGGFIIVEMLFSSSLLAIVGAA</sequence>
<evidence type="ECO:0000313" key="2">
    <source>
        <dbReference type="EMBL" id="RVW88387.1"/>
    </source>
</evidence>
<feature type="transmembrane region" description="Helical" evidence="1">
    <location>
        <begin position="12"/>
        <end position="35"/>
    </location>
</feature>